<proteinExistence type="predicted"/>
<comment type="caution">
    <text evidence="1">The sequence shown here is derived from an EMBL/GenBank/DDBJ whole genome shotgun (WGS) entry which is preliminary data.</text>
</comment>
<dbReference type="InterPro" id="IPR010037">
    <property type="entry name" value="FkbH_domain"/>
</dbReference>
<dbReference type="InterPro" id="IPR010033">
    <property type="entry name" value="HAD_SF_ppase_IIIC"/>
</dbReference>
<dbReference type="Gene3D" id="3.40.50.1000">
    <property type="entry name" value="HAD superfamily/HAD-like"/>
    <property type="match status" value="1"/>
</dbReference>
<name>A0A7Z0WHK5_9PSEU</name>
<protein>
    <recommendedName>
        <fullName evidence="3">Methoxymalonate biosynthesis protein</fullName>
    </recommendedName>
</protein>
<dbReference type="NCBIfam" id="TIGR01686">
    <property type="entry name" value="FkbH"/>
    <property type="match status" value="1"/>
</dbReference>
<dbReference type="Pfam" id="PF00702">
    <property type="entry name" value="Hydrolase"/>
    <property type="match status" value="1"/>
</dbReference>
<dbReference type="InterPro" id="IPR023214">
    <property type="entry name" value="HAD_sf"/>
</dbReference>
<dbReference type="Gene3D" id="3.40.630.30">
    <property type="match status" value="1"/>
</dbReference>
<sequence>MVTPVKCLVWDLDNTLWDGTLLEDDQVDLVDGVLETITTLDQRGILQSISSKNDADLAMARLIELGIADYFVLPKIGWGPKSESVREIAEELRFAPEAVAFVDDRPQERAEVEFNLPGVRCYSDAQVPSLVTLPEFTPTTITTDSRRRRQMYQAGFQRDAERAAFRGPDQDFLRSLEVRLTIGRATEAELGRVEELTVRTTQMNTTGVFYAEETLLAMVADPAHEVLTVTVSDRFGPYGAVGVVVLDRHPEVWHIKLLATSCRVVSLGVGGQILSWLVNEAERAGVHLLADFRPTERNRIMEVTYRFAGFTDDSCECVTPVPAPDTGSNRLHLVPAPQTLSEVITLTAVDLRTPESLDRAS</sequence>
<dbReference type="AlphaFoldDB" id="A0A7Z0WHK5"/>
<dbReference type="InterPro" id="IPR016181">
    <property type="entry name" value="Acyl_CoA_acyltransferase"/>
</dbReference>
<dbReference type="Proteomes" id="UP000185696">
    <property type="component" value="Unassembled WGS sequence"/>
</dbReference>
<accession>A0A7Z0WHK5</accession>
<evidence type="ECO:0000313" key="1">
    <source>
        <dbReference type="EMBL" id="OLF07331.1"/>
    </source>
</evidence>
<dbReference type="EMBL" id="MSIF01000016">
    <property type="protein sequence ID" value="OLF07331.1"/>
    <property type="molecule type" value="Genomic_DNA"/>
</dbReference>
<dbReference type="InterPro" id="IPR036412">
    <property type="entry name" value="HAD-like_sf"/>
</dbReference>
<gene>
    <name evidence="1" type="ORF">BLA60_27555</name>
</gene>
<organism evidence="1 2">
    <name type="scientific">Actinophytocola xinjiangensis</name>
    <dbReference type="NCBI Taxonomy" id="485602"/>
    <lineage>
        <taxon>Bacteria</taxon>
        <taxon>Bacillati</taxon>
        <taxon>Actinomycetota</taxon>
        <taxon>Actinomycetes</taxon>
        <taxon>Pseudonocardiales</taxon>
        <taxon>Pseudonocardiaceae</taxon>
    </lineage>
</organism>
<dbReference type="SUPFAM" id="SSF56784">
    <property type="entry name" value="HAD-like"/>
    <property type="match status" value="1"/>
</dbReference>
<dbReference type="NCBIfam" id="TIGR01681">
    <property type="entry name" value="HAD-SF-IIIC"/>
    <property type="match status" value="1"/>
</dbReference>
<evidence type="ECO:0000313" key="2">
    <source>
        <dbReference type="Proteomes" id="UP000185696"/>
    </source>
</evidence>
<keyword evidence="2" id="KW-1185">Reference proteome</keyword>
<evidence type="ECO:0008006" key="3">
    <source>
        <dbReference type="Google" id="ProtNLM"/>
    </source>
</evidence>
<dbReference type="SUPFAM" id="SSF55729">
    <property type="entry name" value="Acyl-CoA N-acyltransferases (Nat)"/>
    <property type="match status" value="1"/>
</dbReference>
<reference evidence="1 2" key="1">
    <citation type="submission" date="2016-12" db="EMBL/GenBank/DDBJ databases">
        <title>The draft genome sequence of Actinophytocola xinjiangensis.</title>
        <authorList>
            <person name="Wang W."/>
            <person name="Yuan L."/>
        </authorList>
    </citation>
    <scope>NUCLEOTIDE SEQUENCE [LARGE SCALE GENOMIC DNA]</scope>
    <source>
        <strain evidence="1 2">CGMCC 4.4663</strain>
    </source>
</reference>